<sequence length="261" mass="28296">MQHSPIAQLLPTTVAVHNADSTFHDKGLREQLLAAGASGAGPSPYPQSSASQAAQDNPYPQSDSASPHEQYDSNSGGQPPYGMSGDSAGDDGLSPDARNKGKRELSTSKRAAQNRAAQRAFRQRKEGYIKKLEEQVKDFQTMEQNFRALQNENYQLREYILNLQSRLLENQSDFPPAPSHINLPSGARAHATPTGAADSSSAVEQQLRQEMRHNGSHDAMRHLQAAAAQANDARPHEPPYGLGRPRAEEPDSGSHDAKPSS</sequence>
<reference evidence="1" key="1">
    <citation type="submission" date="2023-07" db="EMBL/GenBank/DDBJ databases">
        <title>Black Yeasts Isolated from many extreme environments.</title>
        <authorList>
            <person name="Coleine C."/>
            <person name="Stajich J.E."/>
            <person name="Selbmann L."/>
        </authorList>
    </citation>
    <scope>NUCLEOTIDE SEQUENCE</scope>
    <source>
        <strain evidence="1">CCFEE 5714</strain>
    </source>
</reference>
<dbReference type="EMBL" id="JAUTXU010000242">
    <property type="protein sequence ID" value="KAK3696398.1"/>
    <property type="molecule type" value="Genomic_DNA"/>
</dbReference>
<evidence type="ECO:0000313" key="1">
    <source>
        <dbReference type="EMBL" id="KAK3696398.1"/>
    </source>
</evidence>
<dbReference type="Proteomes" id="UP001281147">
    <property type="component" value="Unassembled WGS sequence"/>
</dbReference>
<name>A0ACC3MIC0_9PEZI</name>
<gene>
    <name evidence="1" type="ORF">LTR37_017969</name>
</gene>
<keyword evidence="2" id="KW-1185">Reference proteome</keyword>
<protein>
    <submittedName>
        <fullName evidence="1">Uncharacterized protein</fullName>
    </submittedName>
</protein>
<accession>A0ACC3MIC0</accession>
<organism evidence="1 2">
    <name type="scientific">Vermiconidia calcicola</name>
    <dbReference type="NCBI Taxonomy" id="1690605"/>
    <lineage>
        <taxon>Eukaryota</taxon>
        <taxon>Fungi</taxon>
        <taxon>Dikarya</taxon>
        <taxon>Ascomycota</taxon>
        <taxon>Pezizomycotina</taxon>
        <taxon>Dothideomycetes</taxon>
        <taxon>Dothideomycetidae</taxon>
        <taxon>Mycosphaerellales</taxon>
        <taxon>Extremaceae</taxon>
        <taxon>Vermiconidia</taxon>
    </lineage>
</organism>
<comment type="caution">
    <text evidence="1">The sequence shown here is derived from an EMBL/GenBank/DDBJ whole genome shotgun (WGS) entry which is preliminary data.</text>
</comment>
<evidence type="ECO:0000313" key="2">
    <source>
        <dbReference type="Proteomes" id="UP001281147"/>
    </source>
</evidence>
<proteinExistence type="predicted"/>